<dbReference type="PROSITE" id="PS50850">
    <property type="entry name" value="MFS"/>
    <property type="match status" value="1"/>
</dbReference>
<dbReference type="Gene3D" id="1.20.1250.20">
    <property type="entry name" value="MFS general substrate transporter like domains"/>
    <property type="match status" value="1"/>
</dbReference>
<evidence type="ECO:0000259" key="8">
    <source>
        <dbReference type="PROSITE" id="PS50850"/>
    </source>
</evidence>
<feature type="domain" description="Major facilitator superfamily (MFS) profile" evidence="8">
    <location>
        <begin position="1"/>
        <end position="195"/>
    </location>
</feature>
<feature type="transmembrane region" description="Helical" evidence="7">
    <location>
        <begin position="307"/>
        <end position="326"/>
    </location>
</feature>
<keyword evidence="5 7" id="KW-1133">Transmembrane helix</keyword>
<organism evidence="9">
    <name type="scientific">freshwater metagenome</name>
    <dbReference type="NCBI Taxonomy" id="449393"/>
    <lineage>
        <taxon>unclassified sequences</taxon>
        <taxon>metagenomes</taxon>
        <taxon>ecological metagenomes</taxon>
    </lineage>
</organism>
<dbReference type="CDD" id="cd06173">
    <property type="entry name" value="MFS_MefA_like"/>
    <property type="match status" value="1"/>
</dbReference>
<feature type="transmembrane region" description="Helical" evidence="7">
    <location>
        <begin position="284"/>
        <end position="301"/>
    </location>
</feature>
<name>A0A6J6HW46_9ZZZZ</name>
<evidence type="ECO:0000256" key="5">
    <source>
        <dbReference type="ARBA" id="ARBA00022989"/>
    </source>
</evidence>
<feature type="transmembrane region" description="Helical" evidence="7">
    <location>
        <begin position="373"/>
        <end position="391"/>
    </location>
</feature>
<dbReference type="InterPro" id="IPR036259">
    <property type="entry name" value="MFS_trans_sf"/>
</dbReference>
<feature type="transmembrane region" description="Helical" evidence="7">
    <location>
        <begin position="224"/>
        <end position="246"/>
    </location>
</feature>
<protein>
    <submittedName>
        <fullName evidence="9">Unannotated protein</fullName>
    </submittedName>
</protein>
<feature type="transmembrane region" description="Helical" evidence="7">
    <location>
        <begin position="258"/>
        <end position="277"/>
    </location>
</feature>
<evidence type="ECO:0000313" key="9">
    <source>
        <dbReference type="EMBL" id="CAB4615695.1"/>
    </source>
</evidence>
<proteinExistence type="predicted"/>
<dbReference type="SUPFAM" id="SSF103473">
    <property type="entry name" value="MFS general substrate transporter"/>
    <property type="match status" value="1"/>
</dbReference>
<dbReference type="GO" id="GO:0005886">
    <property type="term" value="C:plasma membrane"/>
    <property type="evidence" value="ECO:0007669"/>
    <property type="project" value="UniProtKB-SubCell"/>
</dbReference>
<keyword evidence="6 7" id="KW-0472">Membrane</keyword>
<evidence type="ECO:0000256" key="2">
    <source>
        <dbReference type="ARBA" id="ARBA00022448"/>
    </source>
</evidence>
<feature type="transmembrane region" description="Helical" evidence="7">
    <location>
        <begin position="347"/>
        <end position="367"/>
    </location>
</feature>
<dbReference type="PANTHER" id="PTHR23513:SF11">
    <property type="entry name" value="STAPHYLOFERRIN A TRANSPORTER"/>
    <property type="match status" value="1"/>
</dbReference>
<dbReference type="AlphaFoldDB" id="A0A6J6HW46"/>
<dbReference type="EMBL" id="CAEZVB010000008">
    <property type="protein sequence ID" value="CAB4615695.1"/>
    <property type="molecule type" value="Genomic_DNA"/>
</dbReference>
<feature type="transmembrane region" description="Helical" evidence="7">
    <location>
        <begin position="46"/>
        <end position="67"/>
    </location>
</feature>
<evidence type="ECO:0000256" key="4">
    <source>
        <dbReference type="ARBA" id="ARBA00022692"/>
    </source>
</evidence>
<evidence type="ECO:0000256" key="3">
    <source>
        <dbReference type="ARBA" id="ARBA00022475"/>
    </source>
</evidence>
<evidence type="ECO:0000256" key="1">
    <source>
        <dbReference type="ARBA" id="ARBA00004651"/>
    </source>
</evidence>
<reference evidence="9" key="1">
    <citation type="submission" date="2020-05" db="EMBL/GenBank/DDBJ databases">
        <authorList>
            <person name="Chiriac C."/>
            <person name="Salcher M."/>
            <person name="Ghai R."/>
            <person name="Kavagutti S V."/>
        </authorList>
    </citation>
    <scope>NUCLEOTIDE SEQUENCE</scope>
</reference>
<accession>A0A6J6HW46</accession>
<keyword evidence="2" id="KW-0813">Transport</keyword>
<feature type="transmembrane region" description="Helical" evidence="7">
    <location>
        <begin position="169"/>
        <end position="190"/>
    </location>
</feature>
<dbReference type="Pfam" id="PF05977">
    <property type="entry name" value="MFS_3"/>
    <property type="match status" value="1"/>
</dbReference>
<keyword evidence="4 7" id="KW-0812">Transmembrane</keyword>
<evidence type="ECO:0000256" key="6">
    <source>
        <dbReference type="ARBA" id="ARBA00023136"/>
    </source>
</evidence>
<sequence length="404" mass="42269">MVRGTFAALSIGNYRKFFVGQAFSLLGTWIQSVAIAWLVLEITGSAASIGLAVALQFLPVLVFGPYGGVLVDRTDKRKLLIKTQALSGVQALLLAILVLTHHENIGLVLVLSLFLGFIYVLDMPARSAFIREMVPGDLVRNAVSLNSVVVNGARVVGPALAGVMIATVGLGWCFAANAASFICVIAAYTLMKADQLIPVEPVERAPGQLREGLRYVAGNPNLRVPLIMMAVVGTLTYEFNVVLPAFASETFASGAQSLGWLSAAMGLGAVFGGLWSATRQSSGISAISWAAVCFGIAVIGAAIMPSVLWACVALIPVGAASIWFMSAGNSAVQLHAEPQMRGRVMSLWTVAFIGSTPVGAPIVGWVAETAGPRWALGLGAVAAVAAGLYGAKWAMRIHRGYVIS</sequence>
<gene>
    <name evidence="9" type="ORF">UFOPK1908_00362</name>
</gene>
<comment type="subcellular location">
    <subcellularLocation>
        <location evidence="1">Cell membrane</location>
        <topology evidence="1">Multi-pass membrane protein</topology>
    </subcellularLocation>
</comment>
<dbReference type="InterPro" id="IPR010290">
    <property type="entry name" value="TM_effector"/>
</dbReference>
<dbReference type="GO" id="GO:0022857">
    <property type="term" value="F:transmembrane transporter activity"/>
    <property type="evidence" value="ECO:0007669"/>
    <property type="project" value="InterPro"/>
</dbReference>
<feature type="transmembrane region" description="Helical" evidence="7">
    <location>
        <begin position="17"/>
        <end position="40"/>
    </location>
</feature>
<dbReference type="InterPro" id="IPR020846">
    <property type="entry name" value="MFS_dom"/>
</dbReference>
<dbReference type="PANTHER" id="PTHR23513">
    <property type="entry name" value="INTEGRAL MEMBRANE EFFLUX PROTEIN-RELATED"/>
    <property type="match status" value="1"/>
</dbReference>
<evidence type="ECO:0000256" key="7">
    <source>
        <dbReference type="SAM" id="Phobius"/>
    </source>
</evidence>
<keyword evidence="3" id="KW-1003">Cell membrane</keyword>